<keyword evidence="5" id="KW-0255">Endonuclease</keyword>
<proteinExistence type="inferred from homology"/>
<name>A0ABZ0IYZ6_9BACT</name>
<gene>
    <name evidence="5" type="ORF">RT717_11985</name>
</gene>
<dbReference type="Gene3D" id="1.10.287.1120">
    <property type="entry name" value="Bipartite methylase S protein"/>
    <property type="match status" value="1"/>
</dbReference>
<organism evidence="5 6">
    <name type="scientific">Imperialibacter roseus</name>
    <dbReference type="NCBI Taxonomy" id="1324217"/>
    <lineage>
        <taxon>Bacteria</taxon>
        <taxon>Pseudomonadati</taxon>
        <taxon>Bacteroidota</taxon>
        <taxon>Cytophagia</taxon>
        <taxon>Cytophagales</taxon>
        <taxon>Flammeovirgaceae</taxon>
        <taxon>Imperialibacter</taxon>
    </lineage>
</organism>
<dbReference type="InterPro" id="IPR044946">
    <property type="entry name" value="Restrct_endonuc_typeI_TRD_sf"/>
</dbReference>
<dbReference type="CDD" id="cd17246">
    <property type="entry name" value="RMtype1_S_SonII-TRD2-CR2_like"/>
    <property type="match status" value="1"/>
</dbReference>
<dbReference type="GO" id="GO:0004519">
    <property type="term" value="F:endonuclease activity"/>
    <property type="evidence" value="ECO:0007669"/>
    <property type="project" value="UniProtKB-KW"/>
</dbReference>
<sequence length="401" mass="46949">MGNNYQPTLRFPEFSGDWPTQALGYFIEERKEISDEELPLYSLTIEKGIVAKSERYERSHLVNDEGDAYKVMYENDFAFNPMNLRFGALARYKENSKVKVSKYYNIFYCNDNGNPIFFENYLTSFKLIQFYDRMSTGSLIEKKRVHYLDFVHFKRHIPSLPEQQKIASFLTAVDSKLQALKKKKALLEQYKKGLMQKLFSQELRFKDENGKEFPEWEKKKLGEVAKVYDGTHQTPNYVEEGVPFYSVEHVTANQFSETKFISEAVFIKENQRVELQKGDILMTRIGDIGTPRLIDWDVRASFYVSLALIKSKATINSKYLSHYINSNMFQNELWMRTIHVAFPKKINLGEIGECFLELPSKNEQTKIANFLSAIDEKIEKVTAQIEKTEQWKKGLLQQMFV</sequence>
<keyword evidence="2" id="KW-0680">Restriction system</keyword>
<evidence type="ECO:0000259" key="4">
    <source>
        <dbReference type="Pfam" id="PF01420"/>
    </source>
</evidence>
<evidence type="ECO:0000313" key="5">
    <source>
        <dbReference type="EMBL" id="WOK09359.1"/>
    </source>
</evidence>
<dbReference type="Pfam" id="PF01420">
    <property type="entry name" value="Methylase_S"/>
    <property type="match status" value="2"/>
</dbReference>
<evidence type="ECO:0000256" key="2">
    <source>
        <dbReference type="ARBA" id="ARBA00022747"/>
    </source>
</evidence>
<dbReference type="InterPro" id="IPR052021">
    <property type="entry name" value="Type-I_RS_S_subunit"/>
</dbReference>
<dbReference type="Gene3D" id="3.90.220.20">
    <property type="entry name" value="DNA methylase specificity domains"/>
    <property type="match status" value="2"/>
</dbReference>
<keyword evidence="5" id="KW-0540">Nuclease</keyword>
<dbReference type="RefSeq" id="WP_317491979.1">
    <property type="nucleotide sequence ID" value="NZ_CP136051.1"/>
</dbReference>
<evidence type="ECO:0000313" key="6">
    <source>
        <dbReference type="Proteomes" id="UP001302349"/>
    </source>
</evidence>
<dbReference type="InterPro" id="IPR000055">
    <property type="entry name" value="Restrct_endonuc_typeI_TRD"/>
</dbReference>
<dbReference type="Proteomes" id="UP001302349">
    <property type="component" value="Chromosome"/>
</dbReference>
<evidence type="ECO:0000256" key="3">
    <source>
        <dbReference type="ARBA" id="ARBA00023125"/>
    </source>
</evidence>
<feature type="domain" description="Type I restriction modification DNA specificity" evidence="4">
    <location>
        <begin position="215"/>
        <end position="384"/>
    </location>
</feature>
<evidence type="ECO:0000256" key="1">
    <source>
        <dbReference type="ARBA" id="ARBA00010923"/>
    </source>
</evidence>
<dbReference type="PANTHER" id="PTHR30408">
    <property type="entry name" value="TYPE-1 RESTRICTION ENZYME ECOKI SPECIFICITY PROTEIN"/>
    <property type="match status" value="1"/>
</dbReference>
<comment type="similarity">
    <text evidence="1">Belongs to the type-I restriction system S methylase family.</text>
</comment>
<dbReference type="SUPFAM" id="SSF116734">
    <property type="entry name" value="DNA methylase specificity domain"/>
    <property type="match status" value="2"/>
</dbReference>
<dbReference type="EMBL" id="CP136051">
    <property type="protein sequence ID" value="WOK09359.1"/>
    <property type="molecule type" value="Genomic_DNA"/>
</dbReference>
<reference evidence="5 6" key="1">
    <citation type="journal article" date="2023" name="Microbiol. Resour. Announc.">
        <title>Complete Genome Sequence of Imperialibacter roseus strain P4T.</title>
        <authorList>
            <person name="Tizabi D.R."/>
            <person name="Bachvaroff T."/>
            <person name="Hill R.T."/>
        </authorList>
    </citation>
    <scope>NUCLEOTIDE SEQUENCE [LARGE SCALE GENOMIC DNA]</scope>
    <source>
        <strain evidence="5 6">P4T</strain>
    </source>
</reference>
<accession>A0ABZ0IYZ6</accession>
<keyword evidence="6" id="KW-1185">Reference proteome</keyword>
<dbReference type="PANTHER" id="PTHR30408:SF12">
    <property type="entry name" value="TYPE I RESTRICTION ENZYME MJAVIII SPECIFICITY SUBUNIT"/>
    <property type="match status" value="1"/>
</dbReference>
<keyword evidence="3" id="KW-0238">DNA-binding</keyword>
<keyword evidence="5" id="KW-0378">Hydrolase</keyword>
<feature type="domain" description="Type I restriction modification DNA specificity" evidence="4">
    <location>
        <begin position="148"/>
        <end position="189"/>
    </location>
</feature>
<protein>
    <submittedName>
        <fullName evidence="5">Restriction endonuclease subunit S</fullName>
    </submittedName>
</protein>